<dbReference type="FunFam" id="3.40.50.300:FF:000356">
    <property type="entry name" value="DNA repair protein RecN"/>
    <property type="match status" value="1"/>
</dbReference>
<protein>
    <recommendedName>
        <fullName evidence="3">DNA repair protein RecN</fullName>
    </recommendedName>
    <alternativeName>
        <fullName evidence="8">Recombination protein N</fullName>
    </alternativeName>
</protein>
<evidence type="ECO:0000259" key="9">
    <source>
        <dbReference type="Pfam" id="PF02463"/>
    </source>
</evidence>
<dbReference type="GO" id="GO:0009432">
    <property type="term" value="P:SOS response"/>
    <property type="evidence" value="ECO:0007669"/>
    <property type="project" value="TreeGrafter"/>
</dbReference>
<evidence type="ECO:0000256" key="8">
    <source>
        <dbReference type="ARBA" id="ARBA00033408"/>
    </source>
</evidence>
<keyword evidence="4" id="KW-0547">Nucleotide-binding</keyword>
<keyword evidence="5" id="KW-0227">DNA damage</keyword>
<dbReference type="PIRSF" id="PIRSF003128">
    <property type="entry name" value="RecN"/>
    <property type="match status" value="1"/>
</dbReference>
<dbReference type="PANTHER" id="PTHR11059">
    <property type="entry name" value="DNA REPAIR PROTEIN RECN"/>
    <property type="match status" value="1"/>
</dbReference>
<evidence type="ECO:0000256" key="2">
    <source>
        <dbReference type="ARBA" id="ARBA00009441"/>
    </source>
</evidence>
<evidence type="ECO:0000256" key="5">
    <source>
        <dbReference type="ARBA" id="ARBA00022763"/>
    </source>
</evidence>
<dbReference type="PANTHER" id="PTHR11059:SF0">
    <property type="entry name" value="DNA REPAIR PROTEIN RECN"/>
    <property type="match status" value="1"/>
</dbReference>
<evidence type="ECO:0000256" key="6">
    <source>
        <dbReference type="ARBA" id="ARBA00022840"/>
    </source>
</evidence>
<dbReference type="CDD" id="cd03241">
    <property type="entry name" value="ABC_RecN"/>
    <property type="match status" value="2"/>
</dbReference>
<accession>A0A380T7Q7</accession>
<dbReference type="GO" id="GO:0005524">
    <property type="term" value="F:ATP binding"/>
    <property type="evidence" value="ECO:0007669"/>
    <property type="project" value="UniProtKB-KW"/>
</dbReference>
<dbReference type="EMBL" id="UIDG01000002">
    <property type="protein sequence ID" value="SUS03520.1"/>
    <property type="molecule type" value="Genomic_DNA"/>
</dbReference>
<dbReference type="AlphaFoldDB" id="A0A380T7Q7"/>
<dbReference type="GO" id="GO:0006281">
    <property type="term" value="P:DNA repair"/>
    <property type="evidence" value="ECO:0007669"/>
    <property type="project" value="UniProtKB-KW"/>
</dbReference>
<keyword evidence="6" id="KW-0067">ATP-binding</keyword>
<dbReference type="FunFam" id="3.40.50.300:FF:000319">
    <property type="entry name" value="DNA repair protein RecN"/>
    <property type="match status" value="1"/>
</dbReference>
<organism evidence="10">
    <name type="scientific">metagenome</name>
    <dbReference type="NCBI Taxonomy" id="256318"/>
    <lineage>
        <taxon>unclassified sequences</taxon>
        <taxon>metagenomes</taxon>
    </lineage>
</organism>
<comment type="similarity">
    <text evidence="2">Belongs to the RecN family.</text>
</comment>
<comment type="function">
    <text evidence="1">May be involved in recombinational repair of damaged DNA.</text>
</comment>
<evidence type="ECO:0000256" key="7">
    <source>
        <dbReference type="ARBA" id="ARBA00023204"/>
    </source>
</evidence>
<sequence length="558" mass="59626">MLSMLSIRDVVLIDRLEVNLAPGLSVLTGETGAGKSILLDALGLVLGSRSDARLLRQGCDSAAVAACFRISHNHPARAILRESDVASGDDDIVVRRIIGRDGRSKAYVNDQPVGVTLLRRLGQALVEVHGQFESQRLLEPAHHRALLDAFGGHAAEVEACIATSRDWRQARERLARVQAEMEVAARDEAYLRDALAELEKLAPQPGEEADLAARRALLQNAEKLITAVTDAAQELSGGRGAADILRGVLRALERIAPKAEGRLEGALAALEHALSEVSEAEAVLERTLSDADLDPRRLEEVEERLFALRKLARKHNVPADALPRVEGELAERLAAITDGADTVQRLGAEAAAAEKAFRAAALRLSQARQACAARLDAAVAAELEPLRMGKATFRTRLTPLSEDEWGEHGCEAVEFEVATNPGSAPGPLARIASGGELARFMLALKVVLAQADPVSTLVFDEVDAGIGGAVADAVGERLARLADEVQVLVVTHSPQVAARGHHHWRISKRVVDAAARTHIEVLDEAGRTEELARMLAGARVTDEARRAARSLLAGSSAC</sequence>
<dbReference type="Gene3D" id="3.40.50.300">
    <property type="entry name" value="P-loop containing nucleotide triphosphate hydrolases"/>
    <property type="match status" value="2"/>
</dbReference>
<gene>
    <name evidence="10" type="primary">recN</name>
    <name evidence="10" type="ORF">DF3PB_100016</name>
</gene>
<feature type="domain" description="RecF/RecN/SMC N-terminal" evidence="9">
    <location>
        <begin position="14"/>
        <end position="508"/>
    </location>
</feature>
<dbReference type="GO" id="GO:0043590">
    <property type="term" value="C:bacterial nucleoid"/>
    <property type="evidence" value="ECO:0007669"/>
    <property type="project" value="TreeGrafter"/>
</dbReference>
<dbReference type="InterPro" id="IPR004604">
    <property type="entry name" value="DNA_recomb/repair_RecN"/>
</dbReference>
<dbReference type="InterPro" id="IPR027417">
    <property type="entry name" value="P-loop_NTPase"/>
</dbReference>
<dbReference type="Pfam" id="PF02463">
    <property type="entry name" value="SMC_N"/>
    <property type="match status" value="1"/>
</dbReference>
<evidence type="ECO:0000313" key="10">
    <source>
        <dbReference type="EMBL" id="SUS03520.1"/>
    </source>
</evidence>
<dbReference type="NCBIfam" id="TIGR00634">
    <property type="entry name" value="recN"/>
    <property type="match status" value="1"/>
</dbReference>
<proteinExistence type="inferred from homology"/>
<dbReference type="GO" id="GO:0006310">
    <property type="term" value="P:DNA recombination"/>
    <property type="evidence" value="ECO:0007669"/>
    <property type="project" value="InterPro"/>
</dbReference>
<evidence type="ECO:0000256" key="4">
    <source>
        <dbReference type="ARBA" id="ARBA00022741"/>
    </source>
</evidence>
<reference evidence="10" key="1">
    <citation type="submission" date="2018-07" db="EMBL/GenBank/DDBJ databases">
        <authorList>
            <person name="Quirk P.G."/>
            <person name="Krulwich T.A."/>
        </authorList>
    </citation>
    <scope>NUCLEOTIDE SEQUENCE</scope>
</reference>
<keyword evidence="7" id="KW-0234">DNA repair</keyword>
<name>A0A380T7Q7_9ZZZZ</name>
<evidence type="ECO:0000256" key="3">
    <source>
        <dbReference type="ARBA" id="ARBA00021315"/>
    </source>
</evidence>
<dbReference type="InterPro" id="IPR003395">
    <property type="entry name" value="RecF/RecN/SMC_N"/>
</dbReference>
<evidence type="ECO:0000256" key="1">
    <source>
        <dbReference type="ARBA" id="ARBA00003618"/>
    </source>
</evidence>
<dbReference type="SUPFAM" id="SSF52540">
    <property type="entry name" value="P-loop containing nucleoside triphosphate hydrolases"/>
    <property type="match status" value="2"/>
</dbReference>
<dbReference type="NCBIfam" id="NF008121">
    <property type="entry name" value="PRK10869.1"/>
    <property type="match status" value="1"/>
</dbReference>